<keyword evidence="1" id="KW-0472">Membrane</keyword>
<keyword evidence="1" id="KW-0812">Transmembrane</keyword>
<feature type="transmembrane region" description="Helical" evidence="1">
    <location>
        <begin position="119"/>
        <end position="137"/>
    </location>
</feature>
<dbReference type="InterPro" id="IPR050400">
    <property type="entry name" value="Bact_Cytoskel_RodZ"/>
</dbReference>
<dbReference type="PANTHER" id="PTHR34475:SF1">
    <property type="entry name" value="CYTOSKELETON PROTEIN RODZ"/>
    <property type="match status" value="1"/>
</dbReference>
<keyword evidence="1" id="KW-1133">Transmembrane helix</keyword>
<gene>
    <name evidence="2" type="ORF">EYC82_01455</name>
</gene>
<dbReference type="InterPro" id="IPR010982">
    <property type="entry name" value="Lambda_DNA-bd_dom_sf"/>
</dbReference>
<accession>A0ABT3T2F7</accession>
<evidence type="ECO:0008006" key="4">
    <source>
        <dbReference type="Google" id="ProtNLM"/>
    </source>
</evidence>
<organism evidence="2 3">
    <name type="scientific">Candidatus Marimicrobium litorale</name>
    <dbReference type="NCBI Taxonomy" id="2518991"/>
    <lineage>
        <taxon>Bacteria</taxon>
        <taxon>Pseudomonadati</taxon>
        <taxon>Pseudomonadota</taxon>
        <taxon>Gammaproteobacteria</taxon>
        <taxon>Cellvibrionales</taxon>
        <taxon>Halieaceae</taxon>
        <taxon>Marimicrobium</taxon>
    </lineage>
</organism>
<dbReference type="Gene3D" id="1.10.260.40">
    <property type="entry name" value="lambda repressor-like DNA-binding domains"/>
    <property type="match status" value="1"/>
</dbReference>
<dbReference type="PANTHER" id="PTHR34475">
    <property type="match status" value="1"/>
</dbReference>
<protein>
    <recommendedName>
        <fullName evidence="4">Helix-turn-helix domain-containing protein</fullName>
    </recommendedName>
</protein>
<keyword evidence="3" id="KW-1185">Reference proteome</keyword>
<comment type="caution">
    <text evidence="2">The sequence shown here is derived from an EMBL/GenBank/DDBJ whole genome shotgun (WGS) entry which is preliminary data.</text>
</comment>
<evidence type="ECO:0000313" key="3">
    <source>
        <dbReference type="Proteomes" id="UP001143304"/>
    </source>
</evidence>
<reference evidence="2" key="1">
    <citation type="submission" date="2019-02" db="EMBL/GenBank/DDBJ databases">
        <authorList>
            <person name="Li S.-H."/>
        </authorList>
    </citation>
    <scope>NUCLEOTIDE SEQUENCE</scope>
    <source>
        <strain evidence="2">IMCC11814</strain>
    </source>
</reference>
<dbReference type="EMBL" id="SHNO01000001">
    <property type="protein sequence ID" value="MCX2976021.1"/>
    <property type="molecule type" value="Genomic_DNA"/>
</dbReference>
<proteinExistence type="predicted"/>
<evidence type="ECO:0000256" key="1">
    <source>
        <dbReference type="SAM" id="Phobius"/>
    </source>
</evidence>
<sequence>MSGLQADRGSVIDGATQLDAFNTPGLLLKAARERQGYSEREAADRLNLMPDYVGIIERDEYQSLRSPSFARGYVRAYCRMLELDESLLLSLFDELQGSSSEVTKRIETQSLQLHRTGKGVVIGLGILFLLVLALWWWGKESSAEPASAVSKLSMYPVDTASRVAGDSI</sequence>
<name>A0ABT3T2F7_9GAMM</name>
<dbReference type="Proteomes" id="UP001143304">
    <property type="component" value="Unassembled WGS sequence"/>
</dbReference>
<evidence type="ECO:0000313" key="2">
    <source>
        <dbReference type="EMBL" id="MCX2976021.1"/>
    </source>
</evidence>
<dbReference type="Pfam" id="PF13413">
    <property type="entry name" value="HTH_25"/>
    <property type="match status" value="1"/>
</dbReference>
<dbReference type="SUPFAM" id="SSF47413">
    <property type="entry name" value="lambda repressor-like DNA-binding domains"/>
    <property type="match status" value="1"/>
</dbReference>